<dbReference type="GO" id="GO:0016301">
    <property type="term" value="F:kinase activity"/>
    <property type="evidence" value="ECO:0007669"/>
    <property type="project" value="UniProtKB-KW"/>
</dbReference>
<feature type="domain" description="Thiamin pyrophosphokinase catalytic" evidence="5">
    <location>
        <begin position="2"/>
        <end position="49"/>
    </location>
</feature>
<accession>A0A163W1W0</accession>
<evidence type="ECO:0000259" key="5">
    <source>
        <dbReference type="Pfam" id="PF04263"/>
    </source>
</evidence>
<dbReference type="InterPro" id="IPR053149">
    <property type="entry name" value="TPK"/>
</dbReference>
<dbReference type="GO" id="GO:0005524">
    <property type="term" value="F:ATP binding"/>
    <property type="evidence" value="ECO:0007669"/>
    <property type="project" value="UniProtKB-KW"/>
</dbReference>
<dbReference type="EMBL" id="LQRA01000070">
    <property type="protein sequence ID" value="KZE75730.1"/>
    <property type="molecule type" value="Genomic_DNA"/>
</dbReference>
<sequence length="69" mass="7642">MADTEMAFTQALEHKAGEIVLLGVLGSRWDHSLANVHLLRKALAAGIRCRITDADDRPIARDQQLKAVY</sequence>
<evidence type="ECO:0000256" key="3">
    <source>
        <dbReference type="ARBA" id="ARBA00022777"/>
    </source>
</evidence>
<dbReference type="PANTHER" id="PTHR41299">
    <property type="entry name" value="THIAMINE PYROPHOSPHOKINASE"/>
    <property type="match status" value="1"/>
</dbReference>
<evidence type="ECO:0000256" key="1">
    <source>
        <dbReference type="ARBA" id="ARBA00022679"/>
    </source>
</evidence>
<dbReference type="SUPFAM" id="SSF63999">
    <property type="entry name" value="Thiamin pyrophosphokinase, catalytic domain"/>
    <property type="match status" value="1"/>
</dbReference>
<keyword evidence="4" id="KW-0067">ATP-binding</keyword>
<dbReference type="Gene3D" id="3.40.50.10240">
    <property type="entry name" value="Thiamin pyrophosphokinase, catalytic domain"/>
    <property type="match status" value="1"/>
</dbReference>
<dbReference type="Proteomes" id="UP000076563">
    <property type="component" value="Unassembled WGS sequence"/>
</dbReference>
<dbReference type="AlphaFoldDB" id="A0A163W1W0"/>
<evidence type="ECO:0000313" key="7">
    <source>
        <dbReference type="Proteomes" id="UP000076563"/>
    </source>
</evidence>
<evidence type="ECO:0000256" key="2">
    <source>
        <dbReference type="ARBA" id="ARBA00022741"/>
    </source>
</evidence>
<dbReference type="GO" id="GO:0009229">
    <property type="term" value="P:thiamine diphosphate biosynthetic process"/>
    <property type="evidence" value="ECO:0007669"/>
    <property type="project" value="InterPro"/>
</dbReference>
<proteinExistence type="predicted"/>
<dbReference type="GO" id="GO:0004788">
    <property type="term" value="F:thiamine diphosphokinase activity"/>
    <property type="evidence" value="ECO:0007669"/>
    <property type="project" value="InterPro"/>
</dbReference>
<keyword evidence="2" id="KW-0547">Nucleotide-binding</keyword>
<organism evidence="6 7">
    <name type="scientific">Paenibacillus elgii</name>
    <dbReference type="NCBI Taxonomy" id="189691"/>
    <lineage>
        <taxon>Bacteria</taxon>
        <taxon>Bacillati</taxon>
        <taxon>Bacillota</taxon>
        <taxon>Bacilli</taxon>
        <taxon>Bacillales</taxon>
        <taxon>Paenibacillaceae</taxon>
        <taxon>Paenibacillus</taxon>
    </lineage>
</organism>
<protein>
    <recommendedName>
        <fullName evidence="5">Thiamin pyrophosphokinase catalytic domain-containing protein</fullName>
    </recommendedName>
</protein>
<keyword evidence="7" id="KW-1185">Reference proteome</keyword>
<reference evidence="7" key="1">
    <citation type="submission" date="2016-01" db="EMBL/GenBank/DDBJ databases">
        <title>Draft genome of Chromobacterium sp. F49.</title>
        <authorList>
            <person name="Hong K.W."/>
        </authorList>
    </citation>
    <scope>NUCLEOTIDE SEQUENCE [LARGE SCALE GENOMIC DNA]</scope>
    <source>
        <strain evidence="7">M63</strain>
    </source>
</reference>
<comment type="caution">
    <text evidence="6">The sequence shown here is derived from an EMBL/GenBank/DDBJ whole genome shotgun (WGS) entry which is preliminary data.</text>
</comment>
<dbReference type="PANTHER" id="PTHR41299:SF1">
    <property type="entry name" value="THIAMINE PYROPHOSPHOKINASE"/>
    <property type="match status" value="1"/>
</dbReference>
<evidence type="ECO:0000256" key="4">
    <source>
        <dbReference type="ARBA" id="ARBA00022840"/>
    </source>
</evidence>
<dbReference type="InterPro" id="IPR007371">
    <property type="entry name" value="TPK_catalytic"/>
</dbReference>
<gene>
    <name evidence="6" type="ORF">AV654_24980</name>
</gene>
<dbReference type="InterPro" id="IPR036759">
    <property type="entry name" value="TPK_catalytic_sf"/>
</dbReference>
<dbReference type="Pfam" id="PF04263">
    <property type="entry name" value="TPK_catalytic"/>
    <property type="match status" value="1"/>
</dbReference>
<keyword evidence="1" id="KW-0808">Transferase</keyword>
<evidence type="ECO:0000313" key="6">
    <source>
        <dbReference type="EMBL" id="KZE75730.1"/>
    </source>
</evidence>
<keyword evidence="3" id="KW-0418">Kinase</keyword>
<name>A0A163W1W0_9BACL</name>